<evidence type="ECO:0000313" key="2">
    <source>
        <dbReference type="WBParaSite" id="RSKR_0000541800.1"/>
    </source>
</evidence>
<evidence type="ECO:0000313" key="1">
    <source>
        <dbReference type="Proteomes" id="UP000095286"/>
    </source>
</evidence>
<sequence length="109" mass="12685">MCRRSSFVQSYNRYCSNAPEESRKKATVNKLRQKLGERKESANPELVDAEDEEMIDALSKMLRNKINNYKSWICNQQLRLPQPVGENKKLGSSSTLLVEEVSIFFKYLH</sequence>
<protein>
    <submittedName>
        <fullName evidence="2">Uncharacterized protein</fullName>
    </submittedName>
</protein>
<organism evidence="1 2">
    <name type="scientific">Rhabditophanes sp. KR3021</name>
    <dbReference type="NCBI Taxonomy" id="114890"/>
    <lineage>
        <taxon>Eukaryota</taxon>
        <taxon>Metazoa</taxon>
        <taxon>Ecdysozoa</taxon>
        <taxon>Nematoda</taxon>
        <taxon>Chromadorea</taxon>
        <taxon>Rhabditida</taxon>
        <taxon>Tylenchina</taxon>
        <taxon>Panagrolaimomorpha</taxon>
        <taxon>Strongyloidoidea</taxon>
        <taxon>Alloionematidae</taxon>
        <taxon>Rhabditophanes</taxon>
    </lineage>
</organism>
<reference evidence="2" key="1">
    <citation type="submission" date="2016-11" db="UniProtKB">
        <authorList>
            <consortium name="WormBaseParasite"/>
        </authorList>
    </citation>
    <scope>IDENTIFICATION</scope>
    <source>
        <strain evidence="2">KR3021</strain>
    </source>
</reference>
<dbReference type="Proteomes" id="UP000095286">
    <property type="component" value="Unplaced"/>
</dbReference>
<dbReference type="WBParaSite" id="RSKR_0000541800.1">
    <property type="protein sequence ID" value="RSKR_0000541800.1"/>
    <property type="gene ID" value="RSKR_0000541800"/>
</dbReference>
<name>A0AC35TWN7_9BILA</name>
<proteinExistence type="predicted"/>
<accession>A0AC35TWN7</accession>